<accession>A0ABQ2QYP5</accession>
<evidence type="ECO:0000313" key="1">
    <source>
        <dbReference type="EMBL" id="GGQ00965.1"/>
    </source>
</evidence>
<organism evidence="1 2">
    <name type="scientific">Shewanella ulleungensis</name>
    <dbReference type="NCBI Taxonomy" id="2282699"/>
    <lineage>
        <taxon>Bacteria</taxon>
        <taxon>Pseudomonadati</taxon>
        <taxon>Pseudomonadota</taxon>
        <taxon>Gammaproteobacteria</taxon>
        <taxon>Alteromonadales</taxon>
        <taxon>Shewanellaceae</taxon>
        <taxon>Shewanella</taxon>
    </lineage>
</organism>
<name>A0ABQ2QYP5_9GAMM</name>
<gene>
    <name evidence="1" type="ORF">GCM10009410_38310</name>
</gene>
<evidence type="ECO:0000313" key="2">
    <source>
        <dbReference type="Proteomes" id="UP000654004"/>
    </source>
</evidence>
<dbReference type="EMBL" id="BMQW01000016">
    <property type="protein sequence ID" value="GGQ00965.1"/>
    <property type="molecule type" value="Genomic_DNA"/>
</dbReference>
<sequence length="161" mass="17962">MKTEILGNILGLTLAHSAFIGSGQDGVTLAPYVVYQQGENRQVLNFEADTQQEAIDSAYASIKEYQPSVDAWAISHEGLVTLDNGEKQDIYIVKAWINGLAEPIMIYQMFNPKPFKLIGNIKVLNFEDTGLDTEQAEMLHQALDAGIESHNSANKKWESWF</sequence>
<protein>
    <submittedName>
        <fullName evidence="1">Uncharacterized protein</fullName>
    </submittedName>
</protein>
<dbReference type="Proteomes" id="UP000654004">
    <property type="component" value="Unassembled WGS sequence"/>
</dbReference>
<keyword evidence="2" id="KW-1185">Reference proteome</keyword>
<comment type="caution">
    <text evidence="1">The sequence shown here is derived from an EMBL/GenBank/DDBJ whole genome shotgun (WGS) entry which is preliminary data.</text>
</comment>
<proteinExistence type="predicted"/>
<dbReference type="RefSeq" id="WP_188959148.1">
    <property type="nucleotide sequence ID" value="NZ_BMQW01000016.1"/>
</dbReference>
<reference evidence="2" key="1">
    <citation type="journal article" date="2019" name="Int. J. Syst. Evol. Microbiol.">
        <title>The Global Catalogue of Microorganisms (GCM) 10K type strain sequencing project: providing services to taxonomists for standard genome sequencing and annotation.</title>
        <authorList>
            <consortium name="The Broad Institute Genomics Platform"/>
            <consortium name="The Broad Institute Genome Sequencing Center for Infectious Disease"/>
            <person name="Wu L."/>
            <person name="Ma J."/>
        </authorList>
    </citation>
    <scope>NUCLEOTIDE SEQUENCE [LARGE SCALE GENOMIC DNA]</scope>
    <source>
        <strain evidence="2">JCM 32305</strain>
    </source>
</reference>